<comment type="caution">
    <text evidence="4">The sequence shown here is derived from an EMBL/GenBank/DDBJ whole genome shotgun (WGS) entry which is preliminary data.</text>
</comment>
<keyword evidence="3" id="KW-1133">Transmembrane helix</keyword>
<keyword evidence="3" id="KW-0472">Membrane</keyword>
<organism evidence="4 5">
    <name type="scientific">Scophthalmus maximus</name>
    <name type="common">Turbot</name>
    <name type="synonym">Psetta maxima</name>
    <dbReference type="NCBI Taxonomy" id="52904"/>
    <lineage>
        <taxon>Eukaryota</taxon>
        <taxon>Metazoa</taxon>
        <taxon>Chordata</taxon>
        <taxon>Craniata</taxon>
        <taxon>Vertebrata</taxon>
        <taxon>Euteleostomi</taxon>
        <taxon>Actinopterygii</taxon>
        <taxon>Neopterygii</taxon>
        <taxon>Teleostei</taxon>
        <taxon>Neoteleostei</taxon>
        <taxon>Acanthomorphata</taxon>
        <taxon>Carangaria</taxon>
        <taxon>Pleuronectiformes</taxon>
        <taxon>Pleuronectoidei</taxon>
        <taxon>Scophthalmidae</taxon>
        <taxon>Scophthalmus</taxon>
    </lineage>
</organism>
<dbReference type="InterPro" id="IPR011990">
    <property type="entry name" value="TPR-like_helical_dom_sf"/>
</dbReference>
<feature type="repeat" description="TPR" evidence="1">
    <location>
        <begin position="1162"/>
        <end position="1195"/>
    </location>
</feature>
<dbReference type="InterPro" id="IPR043195">
    <property type="entry name" value="TTC12"/>
</dbReference>
<evidence type="ECO:0000256" key="2">
    <source>
        <dbReference type="SAM" id="MobiDB-lite"/>
    </source>
</evidence>
<dbReference type="GO" id="GO:0005813">
    <property type="term" value="C:centrosome"/>
    <property type="evidence" value="ECO:0007669"/>
    <property type="project" value="TreeGrafter"/>
</dbReference>
<dbReference type="SMART" id="SM00028">
    <property type="entry name" value="TPR"/>
    <property type="match status" value="3"/>
</dbReference>
<sequence length="2094" mass="232405">METTLLNVTRRGCPASKTSDGRCQCTIGYQPTNHGDMCVHKLYDVCRDGQTRTQYGDCLDRHQWSFHCRLQVCQSAEDYRGFDGELGLCVCREPLGKPACGSMCRSRSTAAELQLRCQSSGNLELVWSRDSTYVRVMPAGCQCYELGPFFPTIPRHVTRVGINRRRNLLLRPDWLVTGGLLFGAVVILCLCVTVLVSVDTQTRPATVCNIYDTFKNLSHMQILFREYGWPEKKPIRVRYRLLQLAYHMDDYSSKGSRVISRRKAHRNQQGRMTQDSIQAGATLWIQKLTSLVDEMGELVSAECQRQGAWELLGEATGAKLLCPDTGTVLTKDHIFGPDGGLRVRRALHCDAVTGLIRPNAHTHMLLSSCHTTAVPPDFFLHPHTGRVMPIADNVAYNPASSTLVFTTGSCTGDNEKWDSPLLPFIPYPTSCHSEQPLPSTHLRGLRPGQRLQLGAPMADPDTGVPVPILAVTIHPETGLVYPLGGMHVCPITRLPQPIQIGYPMLDSRTGNVVLTVGVSLDPVTGAVLPVGGVLLAESFIEPLSGRMVLAAMSNVLELLKPITEEWASDATLQRPQLHRGSERGSGRQDHLLAATKELQQAWERSLHGQLQLQTRLEILLDWASALQQDGGTLGEMPLSGSDMTVPALLGMDYPDPMGSGLSVPVLGCQTDLVSGITIPLAGTMEDPAGKGLVAIRYASPTVDPVTGVLAPVVGARLDVCSKNILPVTPSYWLTAADQTDSVQVEALQREVCVRNTYWQHQRQREEDILSDLDSALSLHLVGITEVHSSQDSELSQRELWEQCCSTQTELEAAVTALHFVRHLSQLRADTAQAVLCGNFWYKEYGLVQCRGHRQTKVMGLLQQKALPLLERLNQLLEEKQSASLSPNTCNRHISEEEWTKLLELSPLFQLLKVVELQLKDWACGAGLLRGELTDRGTSFVDILDAQWECEGELIPLDPSVLNPREFLVYQHGLFLMQTLHSLKLTPVISLQIAASLPNNNFLNNAFRNSFFYQEAEEMLFVRRQRLQSVGGFSLLLLHCLSHVKIKDMSSDSSPAFQRIFFKSPQNESPENFMKIMERDAEDRRAKRIDREKKATALKDKGNEAYAQEDYETAVKYYSDGLAELPDMQQLYTNRAQANIKLGKYKEAIGDCEWALKCNERCTKAYVHMGKAYLELKRYNESRHCFEKIVEIEPGRKKMVKEYLTQVDLEEERETQEMNAKQEFDEGKGKGKGTTMPQLLEKLSRPGQIPLFYCGGLGILLQAVTDCAAQTLFRLNNGFSIISGNDTVRRCLSQETNDADSQDLCASVLKLWRVLCHGNDENQKSLMACPVTRQAAVHLVTSEHDAVRKECLALLYVYSQMPHGRRLAIDSLDVQIFSIKLRNDLTDSVIVPFTSILRNISESNRHILPSLISAIGCLVRDNVIRHKLANDPECWKAFPVAIRQCSSYEYKEILYPILGLIINLSTVTSPVIQRATGVLSTVLPQSSEAVQRIIQGDVVRTMCRLLKGAGQNATKYAIKTLTVCTAASHLAREELVKSDKKLSVLRHLLGSSSDELVSGNAALCLAHCLELEGIASSLLGTDIVLLLLRHAAGDAKRTAVQQNAAIALGKLCRTEPRKEKTIGNGTEAITIESKHRHTAGEVTAEFPGVVLFDTRPKRPHERTQITNALAIIASPSRERFVSRNGQNSLTPTGDNPSAMRIHTDSETPLISNYEKIVYSSTQAAFESMMNDTSEPEVHLSADAVKASFWLHTLLDERNRRNTDSRTSAVRRLVVPVQSASHTRVIDNLAVQRNDNDDNRELTDRVYYKTICSTIFCAKSGETTKTTIGAGEIDHTAPEKMYKTQAGTISRDHFNAAHTSETRPENGNSSTDCPTSGKATTQDTNLNNAVLSLPGSKSHHDATPDQTMTHETSTKTQGVLVKVDHLERGGTPEQVQRAEKTKQRNSQKEPSEAQEATATKVTLTEPEAAPAQTNIKSTERTLLAEKDLKTQLNRRYFLKHKMPPAAPSAEECIRLRGYGHQSQESHISFGPMLREVKNLPREERLIMVLVVVSLVAGSTLVAVTLLLVWLAYRRRASWSAPLSSSATSLLWLSEVT</sequence>
<keyword evidence="1" id="KW-0802">TPR repeat</keyword>
<evidence type="ECO:0000313" key="5">
    <source>
        <dbReference type="Proteomes" id="UP000438429"/>
    </source>
</evidence>
<dbReference type="Gene3D" id="1.25.10.10">
    <property type="entry name" value="Leucine-rich Repeat Variant"/>
    <property type="match status" value="1"/>
</dbReference>
<dbReference type="InterPro" id="IPR011989">
    <property type="entry name" value="ARM-like"/>
</dbReference>
<dbReference type="EMBL" id="VEVO01000015">
    <property type="protein sequence ID" value="KAF0030447.1"/>
    <property type="molecule type" value="Genomic_DNA"/>
</dbReference>
<feature type="compositionally biased region" description="Polar residues" evidence="2">
    <location>
        <begin position="1902"/>
        <end position="1915"/>
    </location>
</feature>
<accession>A0A6A4SB51</accession>
<evidence type="ECO:0000313" key="4">
    <source>
        <dbReference type="EMBL" id="KAF0030447.1"/>
    </source>
</evidence>
<evidence type="ECO:0000256" key="3">
    <source>
        <dbReference type="SAM" id="Phobius"/>
    </source>
</evidence>
<keyword evidence="3" id="KW-0812">Transmembrane</keyword>
<evidence type="ECO:0000256" key="1">
    <source>
        <dbReference type="PROSITE-ProRule" id="PRU00339"/>
    </source>
</evidence>
<dbReference type="Pfam" id="PF13181">
    <property type="entry name" value="TPR_8"/>
    <property type="match status" value="1"/>
</dbReference>
<dbReference type="Proteomes" id="UP000438429">
    <property type="component" value="Unassembled WGS sequence"/>
</dbReference>
<reference evidence="4 5" key="1">
    <citation type="submission" date="2019-06" db="EMBL/GenBank/DDBJ databases">
        <title>Draft genomes of female and male turbot (Scophthalmus maximus).</title>
        <authorList>
            <person name="Xu H."/>
            <person name="Xu X.-W."/>
            <person name="Shao C."/>
            <person name="Chen S."/>
        </authorList>
    </citation>
    <scope>NUCLEOTIDE SEQUENCE [LARGE SCALE GENOMIC DNA]</scope>
    <source>
        <strain evidence="4">Ysfricsl-2016a</strain>
        <tissue evidence="4">Blood</tissue>
    </source>
</reference>
<feature type="region of interest" description="Disordered" evidence="2">
    <location>
        <begin position="1679"/>
        <end position="1699"/>
    </location>
</feature>
<feature type="compositionally biased region" description="Polar residues" evidence="2">
    <location>
        <begin position="1682"/>
        <end position="1694"/>
    </location>
</feature>
<dbReference type="PROSITE" id="PS50005">
    <property type="entry name" value="TPR"/>
    <property type="match status" value="1"/>
</dbReference>
<feature type="compositionally biased region" description="Basic and acidic residues" evidence="2">
    <location>
        <begin position="1920"/>
        <end position="1949"/>
    </location>
</feature>
<dbReference type="GO" id="GO:0007288">
    <property type="term" value="P:sperm axoneme assembly"/>
    <property type="evidence" value="ECO:0007669"/>
    <property type="project" value="TreeGrafter"/>
</dbReference>
<dbReference type="Gene3D" id="1.25.40.10">
    <property type="entry name" value="Tetratricopeptide repeat domain"/>
    <property type="match status" value="1"/>
</dbReference>
<feature type="transmembrane region" description="Helical" evidence="3">
    <location>
        <begin position="174"/>
        <end position="198"/>
    </location>
</feature>
<dbReference type="InterPro" id="IPR016024">
    <property type="entry name" value="ARM-type_fold"/>
</dbReference>
<dbReference type="SUPFAM" id="SSF48452">
    <property type="entry name" value="TPR-like"/>
    <property type="match status" value="1"/>
</dbReference>
<proteinExistence type="predicted"/>
<dbReference type="GO" id="GO:0070286">
    <property type="term" value="P:axonemal dynein complex assembly"/>
    <property type="evidence" value="ECO:0007669"/>
    <property type="project" value="TreeGrafter"/>
</dbReference>
<feature type="compositionally biased region" description="Basic and acidic residues" evidence="2">
    <location>
        <begin position="1219"/>
        <end position="1228"/>
    </location>
</feature>
<dbReference type="PROSITE" id="PS50293">
    <property type="entry name" value="TPR_REGION"/>
    <property type="match status" value="1"/>
</dbReference>
<dbReference type="PANTHER" id="PTHR46540:SF1">
    <property type="entry name" value="TETRATRICOPEPTIDE REPEAT PROTEIN 12"/>
    <property type="match status" value="1"/>
</dbReference>
<feature type="region of interest" description="Disordered" evidence="2">
    <location>
        <begin position="1856"/>
        <end position="1974"/>
    </location>
</feature>
<feature type="transmembrane region" description="Helical" evidence="3">
    <location>
        <begin position="2043"/>
        <end position="2070"/>
    </location>
</feature>
<dbReference type="PANTHER" id="PTHR46540">
    <property type="entry name" value="TETRATRICOPEPTIDE REPEAT PROTEIN 12"/>
    <property type="match status" value="1"/>
</dbReference>
<dbReference type="SUPFAM" id="SSF48371">
    <property type="entry name" value="ARM repeat"/>
    <property type="match status" value="1"/>
</dbReference>
<feature type="compositionally biased region" description="Polar residues" evidence="2">
    <location>
        <begin position="1863"/>
        <end position="1888"/>
    </location>
</feature>
<dbReference type="InterPro" id="IPR019734">
    <property type="entry name" value="TPR_rpt"/>
</dbReference>
<gene>
    <name evidence="4" type="ORF">F2P81_017178</name>
</gene>
<feature type="region of interest" description="Disordered" evidence="2">
    <location>
        <begin position="1210"/>
        <end position="1234"/>
    </location>
</feature>
<protein>
    <submittedName>
        <fullName evidence="4">Uncharacterized protein</fullName>
    </submittedName>
</protein>
<dbReference type="GO" id="GO:0005737">
    <property type="term" value="C:cytoplasm"/>
    <property type="evidence" value="ECO:0007669"/>
    <property type="project" value="TreeGrafter"/>
</dbReference>
<name>A0A6A4SB51_SCOMX</name>